<evidence type="ECO:0000256" key="3">
    <source>
        <dbReference type="PROSITE-ProRule" id="PRU00339"/>
    </source>
</evidence>
<dbReference type="PROSITE" id="PS50293">
    <property type="entry name" value="TPR_REGION"/>
    <property type="match status" value="3"/>
</dbReference>
<evidence type="ECO:0000256" key="1">
    <source>
        <dbReference type="ARBA" id="ARBA00022737"/>
    </source>
</evidence>
<feature type="repeat" description="TPR" evidence="3">
    <location>
        <begin position="661"/>
        <end position="694"/>
    </location>
</feature>
<dbReference type="InterPro" id="IPR019734">
    <property type="entry name" value="TPR_rpt"/>
</dbReference>
<dbReference type="SMART" id="SM00028">
    <property type="entry name" value="TPR"/>
    <property type="match status" value="9"/>
</dbReference>
<protein>
    <submittedName>
        <fullName evidence="5">Uncharacterized protein</fullName>
    </submittedName>
</protein>
<evidence type="ECO:0000313" key="5">
    <source>
        <dbReference type="EMBL" id="CAA9588633.1"/>
    </source>
</evidence>
<feature type="repeat" description="TPR" evidence="3">
    <location>
        <begin position="495"/>
        <end position="528"/>
    </location>
</feature>
<dbReference type="Pfam" id="PF14559">
    <property type="entry name" value="TPR_19"/>
    <property type="match status" value="1"/>
</dbReference>
<keyword evidence="4" id="KW-0732">Signal</keyword>
<dbReference type="SUPFAM" id="SSF48452">
    <property type="entry name" value="TPR-like"/>
    <property type="match status" value="2"/>
</dbReference>
<feature type="repeat" description="TPR" evidence="3">
    <location>
        <begin position="227"/>
        <end position="260"/>
    </location>
</feature>
<dbReference type="Gene3D" id="1.25.40.10">
    <property type="entry name" value="Tetratricopeptide repeat domain"/>
    <property type="match status" value="5"/>
</dbReference>
<evidence type="ECO:0000256" key="2">
    <source>
        <dbReference type="ARBA" id="ARBA00022803"/>
    </source>
</evidence>
<gene>
    <name evidence="5" type="ORF">AVDCRST_MAG86-4166</name>
</gene>
<name>A0A6J4VTK0_9DEIN</name>
<dbReference type="PANTHER" id="PTHR44858">
    <property type="entry name" value="TETRATRICOPEPTIDE REPEAT PROTEIN 6"/>
    <property type="match status" value="1"/>
</dbReference>
<evidence type="ECO:0000256" key="4">
    <source>
        <dbReference type="SAM" id="SignalP"/>
    </source>
</evidence>
<reference evidence="5" key="1">
    <citation type="submission" date="2020-02" db="EMBL/GenBank/DDBJ databases">
        <authorList>
            <person name="Meier V. D."/>
        </authorList>
    </citation>
    <scope>NUCLEOTIDE SEQUENCE</scope>
    <source>
        <strain evidence="5">AVDCRST_MAG86</strain>
    </source>
</reference>
<feature type="chain" id="PRO_5026950316" evidence="4">
    <location>
        <begin position="18"/>
        <end position="720"/>
    </location>
</feature>
<sequence>MKRVLIALFALLSAAAAQEPVRLAVLAFDTDDAAAPYRFGLATGLQRSLNVIDNLYAPPIGDTLVVAQSTETAALDTTVFAEAFGAQALVSGLVTTAGDAVTVEVFFAEPGGETRRVPVEGQLSDPAGLLGSVVETVVSELGLSVSAEDQAQLDAVVAQTPPLGDLAVVSEAALGLSAADSPALARAAEGGGSWALSERAEALGAAGEDEEALALSLAAIQAAPEDVEALVNRGVVLAASGDVETARTGFAAALALNPAHAVALAGQARLSEDPAAAQRDLEAALAAYPRYAAAYLELASLEREAGSPQTALQTLRTGVDRVPESAALKAAFITEAVGGGNTTEAVSFLEEALTAPDPAASLYALTAALPAEESERALTLLREGRARYPRDAALALAEAEILGKTDQYAAAEDVLREAQAFAPDNLELTNQLALAQAEQGKTDAAAATLRAAAEQNPDLGSVLERVLAQIYLQAGENEAATETLAPLLEDAPEDAELHTLYGVALGRVGEFDRALSALDEALRLNPDDRQAARARRFVAQNQQLAGATRVDLPPEAQTALQEGITALEADDFKTAQTRFDRAAEISPGGLPSFYQGYARQLQGDLRGAVSAYDTALAGFPEANSGQATVLNNAGFAYFRLGRLDKAVDYLTRAVAADPSNSEAQLNLGLIYYDLGRLQEALGPLEAALAQNPSLAETTVNTGAAEPVPFTELLSEVRQSR</sequence>
<dbReference type="InterPro" id="IPR011990">
    <property type="entry name" value="TPR-like_helical_dom_sf"/>
</dbReference>
<proteinExistence type="predicted"/>
<dbReference type="InterPro" id="IPR050498">
    <property type="entry name" value="Ycf3"/>
</dbReference>
<dbReference type="AlphaFoldDB" id="A0A6J4VTK0"/>
<feature type="repeat" description="TPR" evidence="3">
    <location>
        <begin position="627"/>
        <end position="660"/>
    </location>
</feature>
<keyword evidence="2 3" id="KW-0802">TPR repeat</keyword>
<dbReference type="EMBL" id="CADCWP010000364">
    <property type="protein sequence ID" value="CAA9588633.1"/>
    <property type="molecule type" value="Genomic_DNA"/>
</dbReference>
<dbReference type="PROSITE" id="PS50005">
    <property type="entry name" value="TPR"/>
    <property type="match status" value="4"/>
</dbReference>
<dbReference type="Pfam" id="PF13432">
    <property type="entry name" value="TPR_16"/>
    <property type="match status" value="2"/>
</dbReference>
<feature type="signal peptide" evidence="4">
    <location>
        <begin position="1"/>
        <end position="17"/>
    </location>
</feature>
<accession>A0A6J4VTK0</accession>
<dbReference type="PANTHER" id="PTHR44858:SF1">
    <property type="entry name" value="UDP-N-ACETYLGLUCOSAMINE--PEPTIDE N-ACETYLGLUCOSAMINYLTRANSFERASE SPINDLY-RELATED"/>
    <property type="match status" value="1"/>
</dbReference>
<keyword evidence="1" id="KW-0677">Repeat</keyword>
<organism evidence="5">
    <name type="scientific">uncultured Truepera sp</name>
    <dbReference type="NCBI Taxonomy" id="543023"/>
    <lineage>
        <taxon>Bacteria</taxon>
        <taxon>Thermotogati</taxon>
        <taxon>Deinococcota</taxon>
        <taxon>Deinococci</taxon>
        <taxon>Trueperales</taxon>
        <taxon>Trueperaceae</taxon>
        <taxon>Truepera</taxon>
        <taxon>environmental samples</taxon>
    </lineage>
</organism>